<dbReference type="InterPro" id="IPR000477">
    <property type="entry name" value="RT_dom"/>
</dbReference>
<proteinExistence type="predicted"/>
<dbReference type="InterPro" id="IPR043128">
    <property type="entry name" value="Rev_trsase/Diguanyl_cyclase"/>
</dbReference>
<keyword evidence="1" id="KW-0645">Protease</keyword>
<keyword evidence="3" id="KW-0548">Nucleotidyltransferase</keyword>
<dbReference type="FunFam" id="3.10.10.10:FF:000002">
    <property type="entry name" value="Retrovirus-related Pol polyprotein from transposon 17.6-like protein"/>
    <property type="match status" value="1"/>
</dbReference>
<evidence type="ECO:0000256" key="6">
    <source>
        <dbReference type="ARBA" id="ARBA00022801"/>
    </source>
</evidence>
<reference evidence="10" key="1">
    <citation type="journal article" date="2015" name="Nat. Genet.">
        <title>The pineapple genome and the evolution of CAM photosynthesis.</title>
        <authorList>
            <person name="Ming R."/>
            <person name="VanBuren R."/>
            <person name="Wai C.M."/>
            <person name="Tang H."/>
            <person name="Schatz M.C."/>
            <person name="Bowers J.E."/>
            <person name="Lyons E."/>
            <person name="Wang M.L."/>
            <person name="Chen J."/>
            <person name="Biggers E."/>
            <person name="Zhang J."/>
            <person name="Huang L."/>
            <person name="Zhang L."/>
            <person name="Miao W."/>
            <person name="Zhang J."/>
            <person name="Ye Z."/>
            <person name="Miao C."/>
            <person name="Lin Z."/>
            <person name="Wang H."/>
            <person name="Zhou H."/>
            <person name="Yim W.C."/>
            <person name="Priest H.D."/>
            <person name="Zheng C."/>
            <person name="Woodhouse M."/>
            <person name="Edger P.P."/>
            <person name="Guyot R."/>
            <person name="Guo H.B."/>
            <person name="Guo H."/>
            <person name="Zheng G."/>
            <person name="Singh R."/>
            <person name="Sharma A."/>
            <person name="Min X."/>
            <person name="Zheng Y."/>
            <person name="Lee H."/>
            <person name="Gurtowski J."/>
            <person name="Sedlazeck F.J."/>
            <person name="Harkess A."/>
            <person name="McKain M.R."/>
            <person name="Liao Z."/>
            <person name="Fang J."/>
            <person name="Liu J."/>
            <person name="Zhang X."/>
            <person name="Zhang Q."/>
            <person name="Hu W."/>
            <person name="Qin Y."/>
            <person name="Wang K."/>
            <person name="Chen L.Y."/>
            <person name="Shirley N."/>
            <person name="Lin Y.R."/>
            <person name="Liu L.Y."/>
            <person name="Hernandez A.G."/>
            <person name="Wright C.L."/>
            <person name="Bulone V."/>
            <person name="Tuskan G.A."/>
            <person name="Heath K."/>
            <person name="Zee F."/>
            <person name="Moore P.H."/>
            <person name="Sunkar R."/>
            <person name="Leebens-Mack J.H."/>
            <person name="Mockler T."/>
            <person name="Bennetzen J.L."/>
            <person name="Freeling M."/>
            <person name="Sankoff D."/>
            <person name="Paterson A.H."/>
            <person name="Zhu X."/>
            <person name="Yang X."/>
            <person name="Smith J.A."/>
            <person name="Cushman J.C."/>
            <person name="Paull R.E."/>
            <person name="Yu Q."/>
        </authorList>
    </citation>
    <scope>NUCLEOTIDE SEQUENCE [LARGE SCALE GENOMIC DNA]</scope>
    <source>
        <strain evidence="10">cv. F153</strain>
    </source>
</reference>
<evidence type="ECO:0000256" key="8">
    <source>
        <dbReference type="SAM" id="MobiDB-lite"/>
    </source>
</evidence>
<evidence type="ECO:0000256" key="1">
    <source>
        <dbReference type="ARBA" id="ARBA00022670"/>
    </source>
</evidence>
<dbReference type="GO" id="GO:0008233">
    <property type="term" value="F:peptidase activity"/>
    <property type="evidence" value="ECO:0007669"/>
    <property type="project" value="UniProtKB-KW"/>
</dbReference>
<evidence type="ECO:0000256" key="2">
    <source>
        <dbReference type="ARBA" id="ARBA00022679"/>
    </source>
</evidence>
<dbReference type="GO" id="GO:0006508">
    <property type="term" value="P:proteolysis"/>
    <property type="evidence" value="ECO:0007669"/>
    <property type="project" value="UniProtKB-KW"/>
</dbReference>
<dbReference type="AlphaFoldDB" id="A0A6P5GUX1"/>
<dbReference type="GeneID" id="109724825"/>
<evidence type="ECO:0000256" key="3">
    <source>
        <dbReference type="ARBA" id="ARBA00022695"/>
    </source>
</evidence>
<accession>A0A6P5GUX1</accession>
<dbReference type="Gene3D" id="3.30.70.270">
    <property type="match status" value="2"/>
</dbReference>
<evidence type="ECO:0000256" key="4">
    <source>
        <dbReference type="ARBA" id="ARBA00022722"/>
    </source>
</evidence>
<evidence type="ECO:0000256" key="7">
    <source>
        <dbReference type="ARBA" id="ARBA00022918"/>
    </source>
</evidence>
<gene>
    <name evidence="11" type="primary">LOC109724825</name>
</gene>
<dbReference type="Gene3D" id="2.40.70.10">
    <property type="entry name" value="Acid Proteases"/>
    <property type="match status" value="1"/>
</dbReference>
<dbReference type="GO" id="GO:0004519">
    <property type="term" value="F:endonuclease activity"/>
    <property type="evidence" value="ECO:0007669"/>
    <property type="project" value="UniProtKB-KW"/>
</dbReference>
<dbReference type="GO" id="GO:0003964">
    <property type="term" value="F:RNA-directed DNA polymerase activity"/>
    <property type="evidence" value="ECO:0007669"/>
    <property type="project" value="UniProtKB-KW"/>
</dbReference>
<dbReference type="PROSITE" id="PS50878">
    <property type="entry name" value="RT_POL"/>
    <property type="match status" value="1"/>
</dbReference>
<keyword evidence="4" id="KW-0540">Nuclease</keyword>
<keyword evidence="2" id="KW-0808">Transferase</keyword>
<dbReference type="InterPro" id="IPR005162">
    <property type="entry name" value="Retrotrans_gag_dom"/>
</dbReference>
<dbReference type="CDD" id="cd01647">
    <property type="entry name" value="RT_LTR"/>
    <property type="match status" value="1"/>
</dbReference>
<feature type="domain" description="Reverse transcriptase" evidence="9">
    <location>
        <begin position="637"/>
        <end position="816"/>
    </location>
</feature>
<dbReference type="SUPFAM" id="SSF50630">
    <property type="entry name" value="Acid proteases"/>
    <property type="match status" value="1"/>
</dbReference>
<sequence>MAEGTRLKLLDEHVHVLEKQLQELTVGNERKFESLASRMEAIRTEGQSHYDDWKRDSAHTSKKLEQIMDLLKNIPQASSTKGVTSSTSPEERGILPNPSHSHTKEDHHIQSTINRSGSQFPYPKLVFPMFMNDNPRSWVRKCERYFEFYGIKEHQKMELIAMHLDDKADTWFQGYLAEKGMVSWVDFSEEVCKRFDTKGLVDAVEEFNKLVQTGTVEEYQEQFEELRARILTTDSQFSGSYFLSSFLSGLKEEIKSAVKMLYPRTLAQAFEQAKLQEQTIAAMMKRKKQMFKLAGITNSSSNYKGIGSATSGRYSDTTRNQPKFAAEKVFPNRQLIEQRRAAGLCFKCGDKYSPGHICKQQVVNALQAVPEVTEVYDEISLQEVEGENKVELEEAEELGLSIHALSAEDSQDTIKIQGESKGKTLSILVDTGSTHSFIDIGIAKETKASITTTNPLLVTVANGQKVLSKLKCTNYVWEMQGEKYSADLRVIRLEGSSMILGIDWLKAHGPITFDYEINTVIITKGEKKIHLKGMTEKAQLRSITAKQLLQEPQLGSCCAIAQWIPPDSGKEENIPESIQEVLREYGDVFQEPQGLPPTRSQDHRIPLLTGSSPVNIRPYRYTFEQKNEMERQIKEMLQTGIIQPSHSPYASPVLLVKKKDGTWRFCVDYRQLNKLTVKDKYPIPIIEDLLDELGGAKYFSKIDLRSGYHQIRMHPSDIPKTAFRTHIGHYEFRVMPFGLTNAPATFQAIMNEIFDRFLRKFVLVFFDDILIYSKTLQEHVEHLKEVLGILRDHSLFAKRVRCFFGQKQVDYLGFVITEDGVSTDPSKVEAMIQWPLPRSVKELRGFLGLTGYYRKFVKGYGIISRPLTELLKKDSFK</sequence>
<keyword evidence="7" id="KW-0695">RNA-directed DNA polymerase</keyword>
<dbReference type="Gene3D" id="3.10.10.10">
    <property type="entry name" value="HIV Type 1 Reverse Transcriptase, subunit A, domain 1"/>
    <property type="match status" value="1"/>
</dbReference>
<keyword evidence="5" id="KW-0255">Endonuclease</keyword>
<dbReference type="OrthoDB" id="641991at2759"/>
<dbReference type="InterPro" id="IPR043502">
    <property type="entry name" value="DNA/RNA_pol_sf"/>
</dbReference>
<dbReference type="InterPro" id="IPR053134">
    <property type="entry name" value="RNA-dir_DNA_polymerase"/>
</dbReference>
<evidence type="ECO:0000313" key="11">
    <source>
        <dbReference type="RefSeq" id="XP_020109340.1"/>
    </source>
</evidence>
<keyword evidence="10" id="KW-1185">Reference proteome</keyword>
<dbReference type="CDD" id="cd00303">
    <property type="entry name" value="retropepsin_like"/>
    <property type="match status" value="1"/>
</dbReference>
<name>A0A6P5GUX1_ANACO</name>
<evidence type="ECO:0000256" key="5">
    <source>
        <dbReference type="ARBA" id="ARBA00022759"/>
    </source>
</evidence>
<protein>
    <submittedName>
        <fullName evidence="11">Uncharacterized protein LOC109724825</fullName>
    </submittedName>
</protein>
<dbReference type="PANTHER" id="PTHR24559:SF450">
    <property type="entry name" value="RNA-DIRECTED DNA POLYMERASE HOMOLOG"/>
    <property type="match status" value="1"/>
</dbReference>
<dbReference type="Proteomes" id="UP000515123">
    <property type="component" value="Linkage group 19"/>
</dbReference>
<organism evidence="10 11">
    <name type="scientific">Ananas comosus</name>
    <name type="common">Pineapple</name>
    <name type="synonym">Ananas ananas</name>
    <dbReference type="NCBI Taxonomy" id="4615"/>
    <lineage>
        <taxon>Eukaryota</taxon>
        <taxon>Viridiplantae</taxon>
        <taxon>Streptophyta</taxon>
        <taxon>Embryophyta</taxon>
        <taxon>Tracheophyta</taxon>
        <taxon>Spermatophyta</taxon>
        <taxon>Magnoliopsida</taxon>
        <taxon>Liliopsida</taxon>
        <taxon>Poales</taxon>
        <taxon>Bromeliaceae</taxon>
        <taxon>Bromelioideae</taxon>
        <taxon>Ananas</taxon>
    </lineage>
</organism>
<evidence type="ECO:0000313" key="10">
    <source>
        <dbReference type="Proteomes" id="UP000515123"/>
    </source>
</evidence>
<evidence type="ECO:0000259" key="9">
    <source>
        <dbReference type="PROSITE" id="PS50878"/>
    </source>
</evidence>
<reference evidence="11" key="2">
    <citation type="submission" date="2025-08" db="UniProtKB">
        <authorList>
            <consortium name="RefSeq"/>
        </authorList>
    </citation>
    <scope>IDENTIFICATION</scope>
    <source>
        <tissue evidence="11">Leaf</tissue>
    </source>
</reference>
<dbReference type="Pfam" id="PF03732">
    <property type="entry name" value="Retrotrans_gag"/>
    <property type="match status" value="1"/>
</dbReference>
<dbReference type="SUPFAM" id="SSF56672">
    <property type="entry name" value="DNA/RNA polymerases"/>
    <property type="match status" value="1"/>
</dbReference>
<dbReference type="Pfam" id="PF08284">
    <property type="entry name" value="RVP_2"/>
    <property type="match status" value="1"/>
</dbReference>
<dbReference type="PANTHER" id="PTHR24559">
    <property type="entry name" value="TRANSPOSON TY3-I GAG-POL POLYPROTEIN"/>
    <property type="match status" value="1"/>
</dbReference>
<dbReference type="FunFam" id="3.10.10.10:FF:000007">
    <property type="entry name" value="Retrovirus-related Pol polyprotein from transposon 17.6-like Protein"/>
    <property type="match status" value="1"/>
</dbReference>
<feature type="compositionally biased region" description="Polar residues" evidence="8">
    <location>
        <begin position="75"/>
        <end position="88"/>
    </location>
</feature>
<feature type="region of interest" description="Disordered" evidence="8">
    <location>
        <begin position="75"/>
        <end position="116"/>
    </location>
</feature>
<keyword evidence="6" id="KW-0378">Hydrolase</keyword>
<dbReference type="RefSeq" id="XP_020109340.1">
    <property type="nucleotide sequence ID" value="XM_020253751.1"/>
</dbReference>
<dbReference type="InterPro" id="IPR021109">
    <property type="entry name" value="Peptidase_aspartic_dom_sf"/>
</dbReference>
<dbReference type="Pfam" id="PF00078">
    <property type="entry name" value="RVT_1"/>
    <property type="match status" value="1"/>
</dbReference>